<dbReference type="SMART" id="SM00255">
    <property type="entry name" value="TIR"/>
    <property type="match status" value="2"/>
</dbReference>
<dbReference type="GO" id="GO:0007165">
    <property type="term" value="P:signal transduction"/>
    <property type="evidence" value="ECO:0007669"/>
    <property type="project" value="InterPro"/>
</dbReference>
<dbReference type="SUPFAM" id="SSF52540">
    <property type="entry name" value="P-loop containing nucleoside triphosphate hydrolases"/>
    <property type="match status" value="2"/>
</dbReference>
<dbReference type="PANTHER" id="PTHR11017">
    <property type="entry name" value="LEUCINE-RICH REPEAT-CONTAINING PROTEIN"/>
    <property type="match status" value="1"/>
</dbReference>
<dbReference type="InterPro" id="IPR044974">
    <property type="entry name" value="Disease_R_plants"/>
</dbReference>
<proteinExistence type="predicted"/>
<feature type="domain" description="TIR" evidence="1">
    <location>
        <begin position="187"/>
        <end position="353"/>
    </location>
</feature>
<comment type="caution">
    <text evidence="2">The sequence shown here is derived from an EMBL/GenBank/DDBJ whole genome shotgun (WGS) entry which is preliminary data.</text>
</comment>
<dbReference type="AlphaFoldDB" id="A0AAE1TCK8"/>
<dbReference type="Gene3D" id="3.40.50.10140">
    <property type="entry name" value="Toll/interleukin-1 receptor homology (TIR) domain"/>
    <property type="match status" value="2"/>
</dbReference>
<dbReference type="PROSITE" id="PS50104">
    <property type="entry name" value="TIR"/>
    <property type="match status" value="2"/>
</dbReference>
<feature type="domain" description="TIR" evidence="1">
    <location>
        <begin position="530"/>
        <end position="684"/>
    </location>
</feature>
<dbReference type="EMBL" id="JAWXYG010000002">
    <property type="protein sequence ID" value="KAK4280547.1"/>
    <property type="molecule type" value="Genomic_DNA"/>
</dbReference>
<dbReference type="Proteomes" id="UP001293593">
    <property type="component" value="Unassembled WGS sequence"/>
</dbReference>
<dbReference type="InterPro" id="IPR000157">
    <property type="entry name" value="TIR_dom"/>
</dbReference>
<name>A0AAE1TCK8_9FABA</name>
<dbReference type="GO" id="GO:0006952">
    <property type="term" value="P:defense response"/>
    <property type="evidence" value="ECO:0007669"/>
    <property type="project" value="InterPro"/>
</dbReference>
<organism evidence="2 3">
    <name type="scientific">Acacia crassicarpa</name>
    <name type="common">northern wattle</name>
    <dbReference type="NCBI Taxonomy" id="499986"/>
    <lineage>
        <taxon>Eukaryota</taxon>
        <taxon>Viridiplantae</taxon>
        <taxon>Streptophyta</taxon>
        <taxon>Embryophyta</taxon>
        <taxon>Tracheophyta</taxon>
        <taxon>Spermatophyta</taxon>
        <taxon>Magnoliopsida</taxon>
        <taxon>eudicotyledons</taxon>
        <taxon>Gunneridae</taxon>
        <taxon>Pentapetalae</taxon>
        <taxon>rosids</taxon>
        <taxon>fabids</taxon>
        <taxon>Fabales</taxon>
        <taxon>Fabaceae</taxon>
        <taxon>Caesalpinioideae</taxon>
        <taxon>mimosoid clade</taxon>
        <taxon>Acacieae</taxon>
        <taxon>Acacia</taxon>
    </lineage>
</organism>
<evidence type="ECO:0000313" key="2">
    <source>
        <dbReference type="EMBL" id="KAK4280547.1"/>
    </source>
</evidence>
<reference evidence="2" key="1">
    <citation type="submission" date="2023-10" db="EMBL/GenBank/DDBJ databases">
        <title>Chromosome-level genome of the transformable northern wattle, Acacia crassicarpa.</title>
        <authorList>
            <person name="Massaro I."/>
            <person name="Sinha N.R."/>
            <person name="Poethig S."/>
            <person name="Leichty A.R."/>
        </authorList>
    </citation>
    <scope>NUCLEOTIDE SEQUENCE</scope>
    <source>
        <strain evidence="2">Acra3RX</strain>
        <tissue evidence="2">Leaf</tissue>
    </source>
</reference>
<protein>
    <recommendedName>
        <fullName evidence="1">TIR domain-containing protein</fullName>
    </recommendedName>
</protein>
<evidence type="ECO:0000259" key="1">
    <source>
        <dbReference type="PROSITE" id="PS50104"/>
    </source>
</evidence>
<evidence type="ECO:0000313" key="3">
    <source>
        <dbReference type="Proteomes" id="UP001293593"/>
    </source>
</evidence>
<accession>A0AAE1TCK8</accession>
<dbReference type="Pfam" id="PF01582">
    <property type="entry name" value="TIR"/>
    <property type="match status" value="2"/>
</dbReference>
<gene>
    <name evidence="2" type="ORF">QN277_012160</name>
</gene>
<dbReference type="InterPro" id="IPR027417">
    <property type="entry name" value="P-loop_NTPase"/>
</dbReference>
<dbReference type="SUPFAM" id="SSF52200">
    <property type="entry name" value="Toll/Interleukin receptor TIR domain"/>
    <property type="match status" value="2"/>
</dbReference>
<keyword evidence="3" id="KW-1185">Reference proteome</keyword>
<dbReference type="InterPro" id="IPR035897">
    <property type="entry name" value="Toll_tir_struct_dom_sf"/>
</dbReference>
<dbReference type="PANTHER" id="PTHR11017:SF385">
    <property type="entry name" value="DISEASE RESISTANCE PROTEIN (TIR-NBS-LRR CLASS)-RELATED"/>
    <property type="match status" value="1"/>
</dbReference>
<sequence>MISNEVSARIEEFPFHVEYFSVGLESQVQKVISLVDVGSNEEIKVIGICGIRKSAITRVVCNVIAHHFEDLWYFDGVREAARGYDSTWDDFHKWITQPSFPERKILLILEIPDGAEELDQLGLVRECDQFGEGSRIIVVTRDKQLLVSHGVEIIYDDEWNSPLDEKGKNPKEKYDLKAKQAVLPSGWTYDVFMSYKGGDKCSSFVYHLYDFLCQRRVRAIVNDELVKTSEENLKAMRESRTAIIVISKNYASSPSCLDSLAIIHEYFRLECRFIYPIFYDVEPLELQYQTGSYGDIFARLGKMVKQNVQKWRLTLYEAANSRGIFEFSPRFVTNETQDKNHVEMISNEVSARIEEFPFHVEYFSVGLESQVQKVISLVDVGSNEEIKVIGICGIRKSAITRVVCNVIAHHFEDLWYFDGVREAARGYDSTWDDFHKWITQPSFPERKILLILEIPDGAEELDQLGLVRECDQFGEGSRIIVVTRDKQLLVSHGVEIIYDDEWNSPLDEKGKNPKEKDDLKAKQAVLPSGWTYDVFMSYKGGDKCSSFVYHLYDFLCQRRVRAIVNDELVKTSEENSKAMRESRTAIIVISKNYASSPSCLDSLAIIHECFRMKCRFIYPIFYDVEPFELRYQTGSYGDIFARLGKMVKQNVQKWRLALYEAANSRGIFDFSPKYLLSLLLSYSSF</sequence>